<dbReference type="InterPro" id="IPR038607">
    <property type="entry name" value="PhoD-like_sf"/>
</dbReference>
<feature type="transmembrane region" description="Helical" evidence="2">
    <location>
        <begin position="899"/>
        <end position="921"/>
    </location>
</feature>
<feature type="domain" description="PhoD-like phosphatase" evidence="3">
    <location>
        <begin position="173"/>
        <end position="274"/>
    </location>
</feature>
<evidence type="ECO:0000256" key="2">
    <source>
        <dbReference type="SAM" id="Phobius"/>
    </source>
</evidence>
<dbReference type="InterPro" id="IPR021840">
    <property type="entry name" value="DUF3433"/>
</dbReference>
<dbReference type="Gene3D" id="3.60.21.70">
    <property type="entry name" value="PhoD-like phosphatase"/>
    <property type="match status" value="1"/>
</dbReference>
<sequence length="1422" mass="158022">MHFHHKDQEQEDWVIQPAAPSMIQDHRESSRRPQTLDAGRGQIPQYDPSTFSPYEASLRNARSGVIPVKKDVLCGPLLDYRYMEGDRWMGSVLIVPRGDSEVSQTSPTLLLRRSIIESDDSDYTPQIDPFIHVPGTLLYSDMSKSFWRFDIELRMGDTDCYWEYTVANVYFLHRERGLTHSIGGGNQIYNAGIYTSGPLKEWTEMPDHKDKLKHQCNEKLRFECDTWYSENYTRWYNTEPFASALCQIPSLNIWDDHDIIDGYGFYAKATMECSGWLPHTLRRPYLITLSTVLLLIAIAVEILRQYSTRHNGIVQYKQREDLSSSTWRAWADTPTIVGLVAVVLWEVFAHDLLRLEPYFQLADPKGAPASALFTNYSFDPGILAVIRAARNRHWIVLCVSLMSLAIHLLVASLLSGLFVLTSFDVMETTTLDSWPHLVGLETQDNWFALEAAHETCSQSARGNDPALDNTVAYAVAPVSLQPDYNADFSTLSMNLSVYWSDTTTTCVNATVIGAVPDTVNLSTAGDSMSDHGLVWNFTNVTLPGMSTATPCEISIALNTSAPLGDGRFQARYWEPVQSDLAAVSRPAFNVTGCPSTGLLGMIIDMDSTVRTPLSSNITFFACQSLYKQAIADVSYTGTSYPTTIHPILSSIKDLSETDFSVQGFQSLMFSEHTRTSDSWNESISVVGDTEALNPTQYLEAIGRTWNSGFKNASDRLFDQQAEAVRIDAILSTYSVAIAVVPRVAALVETIMFSSFALVLALSFIYPRRLNLLDRDPGSIAAQCNWIARLIDPDTLCVLSQPTYHVARTRQLRKWAKGLWCRWTAGSDSRRLELSLMDGSPAKMGPPPAASKRGDPMPHFLTLPWFVTECVLLIGAVTATGLTYSWIRVRVLDTMNSTEFMFAAAFLVYGPTMLASVVRSLINSLHRHLSVAESWIRLRQGMMPSRALSAPAYGPLKTLFVLRRSGPRPSLSTFGLSLVCVLNLILVVVTGGLFEPQINSYLASSSLTTSYIESSFVGQALPPDFHSFDRSVYLLSMNHSRLPWTTKDLSFQPFVMDMDESAVGVVFNAAIRGIGTSLSCEEVPLNYETIDDDTRTVNWTYPLLSDTQTTQCNVQLPLVSNDTTRPAIQYTWPNNSDCQRGGFFVSATSLPNDNHTTTALHCTSQLHTQFFEVQVDPSGHILQHSAVPHTVPLTTGFFYANLTAALGLFNQNLGSFVHNISTQPLPYYLSSFPNHQTTQLYQTTQQTDATNTTQALISAVQTLYQSTFATYLTVNRDLIFPRGPMVEIPGVATYTFWGFMPSSTTIVIIIVILSIDVVALVAVFACYFGRYNAPRIPKAIGSLIPWVGGPEGVKRLADMAENGDEDRRYHFWSQMDADGQVVWVLGEVDREAEAGLEGDAVELASVGRRDSGDSRLRSDSSGV</sequence>
<feature type="transmembrane region" description="Helical" evidence="2">
    <location>
        <begin position="743"/>
        <end position="765"/>
    </location>
</feature>
<feature type="transmembrane region" description="Helical" evidence="2">
    <location>
        <begin position="1305"/>
        <end position="1327"/>
    </location>
</feature>
<dbReference type="PANTHER" id="PTHR37544">
    <property type="entry name" value="SPRAY-RELATED"/>
    <property type="match status" value="1"/>
</dbReference>
<dbReference type="PANTHER" id="PTHR37544:SF3">
    <property type="entry name" value="SPRAY"/>
    <property type="match status" value="1"/>
</dbReference>
<keyword evidence="2" id="KW-1133">Transmembrane helix</keyword>
<keyword evidence="5" id="KW-1185">Reference proteome</keyword>
<accession>A0A2V5HS07</accession>
<feature type="region of interest" description="Disordered" evidence="1">
    <location>
        <begin position="22"/>
        <end position="50"/>
    </location>
</feature>
<protein>
    <recommendedName>
        <fullName evidence="3">PhoD-like phosphatase domain-containing protein</fullName>
    </recommendedName>
</protein>
<organism evidence="4 5">
    <name type="scientific">Aspergillus violaceofuscus (strain CBS 115571)</name>
    <dbReference type="NCBI Taxonomy" id="1450538"/>
    <lineage>
        <taxon>Eukaryota</taxon>
        <taxon>Fungi</taxon>
        <taxon>Dikarya</taxon>
        <taxon>Ascomycota</taxon>
        <taxon>Pezizomycotina</taxon>
        <taxon>Eurotiomycetes</taxon>
        <taxon>Eurotiomycetidae</taxon>
        <taxon>Eurotiales</taxon>
        <taxon>Aspergillaceae</taxon>
        <taxon>Aspergillus</taxon>
    </lineage>
</organism>
<feature type="transmembrane region" description="Helical" evidence="2">
    <location>
        <begin position="394"/>
        <end position="420"/>
    </location>
</feature>
<evidence type="ECO:0000259" key="3">
    <source>
        <dbReference type="Pfam" id="PF19050"/>
    </source>
</evidence>
<feature type="transmembrane region" description="Helical" evidence="2">
    <location>
        <begin position="285"/>
        <end position="303"/>
    </location>
</feature>
<feature type="transmembrane region" description="Helical" evidence="2">
    <location>
        <begin position="859"/>
        <end position="879"/>
    </location>
</feature>
<proteinExistence type="predicted"/>
<keyword evidence="2" id="KW-0812">Transmembrane</keyword>
<dbReference type="Pfam" id="PF11915">
    <property type="entry name" value="DUF3433"/>
    <property type="match status" value="1"/>
</dbReference>
<dbReference type="InterPro" id="IPR043904">
    <property type="entry name" value="PhoD_2-like"/>
</dbReference>
<feature type="transmembrane region" description="Helical" evidence="2">
    <location>
        <begin position="972"/>
        <end position="993"/>
    </location>
</feature>
<dbReference type="Proteomes" id="UP000249829">
    <property type="component" value="Unassembled WGS sequence"/>
</dbReference>
<keyword evidence="2" id="KW-0472">Membrane</keyword>
<evidence type="ECO:0000313" key="5">
    <source>
        <dbReference type="Proteomes" id="UP000249829"/>
    </source>
</evidence>
<evidence type="ECO:0000256" key="1">
    <source>
        <dbReference type="SAM" id="MobiDB-lite"/>
    </source>
</evidence>
<dbReference type="Pfam" id="PF19050">
    <property type="entry name" value="PhoD_2"/>
    <property type="match status" value="1"/>
</dbReference>
<dbReference type="STRING" id="1450538.A0A2V5HS07"/>
<dbReference type="EMBL" id="KZ825138">
    <property type="protein sequence ID" value="PYI19050.1"/>
    <property type="molecule type" value="Genomic_DNA"/>
</dbReference>
<evidence type="ECO:0000313" key="4">
    <source>
        <dbReference type="EMBL" id="PYI19050.1"/>
    </source>
</evidence>
<name>A0A2V5HS07_ASPV1</name>
<gene>
    <name evidence="4" type="ORF">BO99DRAFT_443413</name>
</gene>
<dbReference type="OMA" id="ARNRHWI"/>
<reference evidence="4 5" key="1">
    <citation type="submission" date="2018-02" db="EMBL/GenBank/DDBJ databases">
        <title>The genomes of Aspergillus section Nigri reveals drivers in fungal speciation.</title>
        <authorList>
            <consortium name="DOE Joint Genome Institute"/>
            <person name="Vesth T.C."/>
            <person name="Nybo J."/>
            <person name="Theobald S."/>
            <person name="Brandl J."/>
            <person name="Frisvad J.C."/>
            <person name="Nielsen K.F."/>
            <person name="Lyhne E.K."/>
            <person name="Kogle M.E."/>
            <person name="Kuo A."/>
            <person name="Riley R."/>
            <person name="Clum A."/>
            <person name="Nolan M."/>
            <person name="Lipzen A."/>
            <person name="Salamov A."/>
            <person name="Henrissat B."/>
            <person name="Wiebenga A."/>
            <person name="De vries R.P."/>
            <person name="Grigoriev I.V."/>
            <person name="Mortensen U.H."/>
            <person name="Andersen M.R."/>
            <person name="Baker S.E."/>
        </authorList>
    </citation>
    <scope>NUCLEOTIDE SEQUENCE [LARGE SCALE GENOMIC DNA]</scope>
    <source>
        <strain evidence="4 5">CBS 115571</strain>
    </source>
</reference>